<comment type="subcellular location">
    <subcellularLocation>
        <location evidence="1">Cell outer membrane</location>
    </subcellularLocation>
</comment>
<protein>
    <submittedName>
        <fullName evidence="8">Outer membrane protein TolC</fullName>
    </submittedName>
</protein>
<evidence type="ECO:0000256" key="1">
    <source>
        <dbReference type="ARBA" id="ARBA00004442"/>
    </source>
</evidence>
<name>A0A1H4AZ36_9BACT</name>
<comment type="similarity">
    <text evidence="2">Belongs to the outer membrane factor (OMF) (TC 1.B.17) family.</text>
</comment>
<accession>A0A1H4AZ36</accession>
<dbReference type="InterPro" id="IPR051906">
    <property type="entry name" value="TolC-like"/>
</dbReference>
<evidence type="ECO:0000256" key="5">
    <source>
        <dbReference type="ARBA" id="ARBA00022692"/>
    </source>
</evidence>
<dbReference type="RefSeq" id="WP_092347713.1">
    <property type="nucleotide sequence ID" value="NZ_FNQN01000005.1"/>
</dbReference>
<dbReference type="Pfam" id="PF02321">
    <property type="entry name" value="OEP"/>
    <property type="match status" value="2"/>
</dbReference>
<dbReference type="OrthoDB" id="9814032at2"/>
<sequence>MNIATTSRWPISLMILLLLGWTGWAYASSTAVQHLSFDAAWQAALSQTPEMLMSRAQIAEAQGAVTAASGQLLPKLQASYSASGSDSGLNVFGMKLNQGQASFNDFGASLFDPTDPSSLYITPGNLNNPSWYSNYQTKLELLVPVFNGGKIRGYLQQARAYLSAAHNGNEMARQQLMLEVLKAYQGVHTAVALVAVAEKAVTAAESYTELTNKLFARGVVARNDQLRAQLNLSNVCLRRSEVKTYLGKIYDQLRVLVGNEDDRPINVTETLQVSLPEESLADLRQHMLLDNPGLRALGEKVVAGQAEVKIARADYLPSFNLLLSSEWNNPDFEPGGNHSSMVAGVLSWNLFDFGSRRGQVNQANARLSQQRAHLNQARNQLRLQLESAWRDVALAAERVKVRELAISQAEEAERLERLRYEKGVATMTELLAAQAELDKSRSELVAANYQQIMQRAGLLLALGRLTPAAVSHTKLMQ</sequence>
<evidence type="ECO:0000313" key="8">
    <source>
        <dbReference type="EMBL" id="SEA41058.1"/>
    </source>
</evidence>
<dbReference type="GO" id="GO:0015562">
    <property type="term" value="F:efflux transmembrane transporter activity"/>
    <property type="evidence" value="ECO:0007669"/>
    <property type="project" value="InterPro"/>
</dbReference>
<dbReference type="GO" id="GO:1990281">
    <property type="term" value="C:efflux pump complex"/>
    <property type="evidence" value="ECO:0007669"/>
    <property type="project" value="TreeGrafter"/>
</dbReference>
<dbReference type="EMBL" id="FNQN01000005">
    <property type="protein sequence ID" value="SEA41058.1"/>
    <property type="molecule type" value="Genomic_DNA"/>
</dbReference>
<evidence type="ECO:0000256" key="2">
    <source>
        <dbReference type="ARBA" id="ARBA00007613"/>
    </source>
</evidence>
<gene>
    <name evidence="8" type="ORF">SAMN05660420_02044</name>
</gene>
<evidence type="ECO:0000256" key="4">
    <source>
        <dbReference type="ARBA" id="ARBA00022452"/>
    </source>
</evidence>
<reference evidence="8 9" key="1">
    <citation type="submission" date="2016-10" db="EMBL/GenBank/DDBJ databases">
        <authorList>
            <person name="de Groot N.N."/>
        </authorList>
    </citation>
    <scope>NUCLEOTIDE SEQUENCE [LARGE SCALE GENOMIC DNA]</scope>
    <source>
        <strain evidence="8 9">DSM 7343</strain>
    </source>
</reference>
<keyword evidence="4" id="KW-1134">Transmembrane beta strand</keyword>
<keyword evidence="6" id="KW-0472">Membrane</keyword>
<organism evidence="8 9">
    <name type="scientific">Desulfuromusa kysingii</name>
    <dbReference type="NCBI Taxonomy" id="37625"/>
    <lineage>
        <taxon>Bacteria</taxon>
        <taxon>Pseudomonadati</taxon>
        <taxon>Thermodesulfobacteriota</taxon>
        <taxon>Desulfuromonadia</taxon>
        <taxon>Desulfuromonadales</taxon>
        <taxon>Geopsychrobacteraceae</taxon>
        <taxon>Desulfuromusa</taxon>
    </lineage>
</organism>
<dbReference type="AlphaFoldDB" id="A0A1H4AZ36"/>
<dbReference type="SUPFAM" id="SSF56954">
    <property type="entry name" value="Outer membrane efflux proteins (OEP)"/>
    <property type="match status" value="1"/>
</dbReference>
<keyword evidence="9" id="KW-1185">Reference proteome</keyword>
<proteinExistence type="inferred from homology"/>
<dbReference type="PANTHER" id="PTHR30026:SF21">
    <property type="entry name" value="SLR1270 PROTEIN"/>
    <property type="match status" value="1"/>
</dbReference>
<dbReference type="Gene3D" id="1.20.1600.10">
    <property type="entry name" value="Outer membrane efflux proteins (OEP)"/>
    <property type="match status" value="1"/>
</dbReference>
<evidence type="ECO:0000256" key="6">
    <source>
        <dbReference type="ARBA" id="ARBA00023136"/>
    </source>
</evidence>
<keyword evidence="5" id="KW-0812">Transmembrane</keyword>
<keyword evidence="3" id="KW-0813">Transport</keyword>
<evidence type="ECO:0000256" key="3">
    <source>
        <dbReference type="ARBA" id="ARBA00022448"/>
    </source>
</evidence>
<evidence type="ECO:0000313" key="9">
    <source>
        <dbReference type="Proteomes" id="UP000199409"/>
    </source>
</evidence>
<keyword evidence="7" id="KW-0998">Cell outer membrane</keyword>
<dbReference type="GO" id="GO:0015288">
    <property type="term" value="F:porin activity"/>
    <property type="evidence" value="ECO:0007669"/>
    <property type="project" value="TreeGrafter"/>
</dbReference>
<dbReference type="GO" id="GO:0009279">
    <property type="term" value="C:cell outer membrane"/>
    <property type="evidence" value="ECO:0007669"/>
    <property type="project" value="UniProtKB-SubCell"/>
</dbReference>
<dbReference type="InterPro" id="IPR003423">
    <property type="entry name" value="OMP_efflux"/>
</dbReference>
<evidence type="ECO:0000256" key="7">
    <source>
        <dbReference type="ARBA" id="ARBA00023237"/>
    </source>
</evidence>
<dbReference type="PANTHER" id="PTHR30026">
    <property type="entry name" value="OUTER MEMBRANE PROTEIN TOLC"/>
    <property type="match status" value="1"/>
</dbReference>
<dbReference type="STRING" id="37625.SAMN05660420_02044"/>
<dbReference type="Proteomes" id="UP000199409">
    <property type="component" value="Unassembled WGS sequence"/>
</dbReference>